<dbReference type="PANTHER" id="PTHR18640">
    <property type="entry name" value="SOLUTE CARRIER FAMILY 10 MEMBER 7"/>
    <property type="match status" value="1"/>
</dbReference>
<feature type="transmembrane region" description="Helical" evidence="2">
    <location>
        <begin position="225"/>
        <end position="249"/>
    </location>
</feature>
<feature type="transmembrane region" description="Helical" evidence="2">
    <location>
        <begin position="96"/>
        <end position="114"/>
    </location>
</feature>
<dbReference type="InterPro" id="IPR038770">
    <property type="entry name" value="Na+/solute_symporter_sf"/>
</dbReference>
<proteinExistence type="predicted"/>
<dbReference type="EMBL" id="CP036279">
    <property type="protein sequence ID" value="QDU62244.1"/>
    <property type="molecule type" value="Genomic_DNA"/>
</dbReference>
<evidence type="ECO:0000256" key="1">
    <source>
        <dbReference type="SAM" id="MobiDB-lite"/>
    </source>
</evidence>
<dbReference type="Proteomes" id="UP000317093">
    <property type="component" value="Chromosome"/>
</dbReference>
<feature type="transmembrane region" description="Helical" evidence="2">
    <location>
        <begin position="194"/>
        <end position="213"/>
    </location>
</feature>
<keyword evidence="2" id="KW-0472">Membrane</keyword>
<evidence type="ECO:0000313" key="4">
    <source>
        <dbReference type="Proteomes" id="UP000317093"/>
    </source>
</evidence>
<dbReference type="KEGG" id="knv:Pan216_31110"/>
<protein>
    <submittedName>
        <fullName evidence="3">Sodium Bile acid symporter family protein</fullName>
    </submittedName>
</protein>
<keyword evidence="2" id="KW-1133">Transmembrane helix</keyword>
<evidence type="ECO:0000256" key="2">
    <source>
        <dbReference type="SAM" id="Phobius"/>
    </source>
</evidence>
<evidence type="ECO:0000313" key="3">
    <source>
        <dbReference type="EMBL" id="QDU62244.1"/>
    </source>
</evidence>
<organism evidence="3 4">
    <name type="scientific">Kolteria novifilia</name>
    <dbReference type="NCBI Taxonomy" id="2527975"/>
    <lineage>
        <taxon>Bacteria</taxon>
        <taxon>Pseudomonadati</taxon>
        <taxon>Planctomycetota</taxon>
        <taxon>Planctomycetia</taxon>
        <taxon>Kolteriales</taxon>
        <taxon>Kolteriaceae</taxon>
        <taxon>Kolteria</taxon>
    </lineage>
</organism>
<keyword evidence="2" id="KW-0812">Transmembrane</keyword>
<feature type="transmembrane region" description="Helical" evidence="2">
    <location>
        <begin position="35"/>
        <end position="52"/>
    </location>
</feature>
<feature type="transmembrane region" description="Helical" evidence="2">
    <location>
        <begin position="156"/>
        <end position="173"/>
    </location>
</feature>
<name>A0A518B5I9_9BACT</name>
<keyword evidence="4" id="KW-1185">Reference proteome</keyword>
<dbReference type="PANTHER" id="PTHR18640:SF10">
    <property type="entry name" value="SODIUM_METABOLITE COTRANSPORTER BASS4, CHLOROPLASTIC-RELATED"/>
    <property type="match status" value="1"/>
</dbReference>
<feature type="compositionally biased region" description="Low complexity" evidence="1">
    <location>
        <begin position="325"/>
        <end position="335"/>
    </location>
</feature>
<dbReference type="AlphaFoldDB" id="A0A518B5I9"/>
<dbReference type="Gene3D" id="1.20.1530.20">
    <property type="match status" value="1"/>
</dbReference>
<sequence length="348" mass="38072">MLKFLARRWFLLFVLFGLILVSQFPDTATTLLSPFSTRYLAAATLFVMSLTLRTDRLWNAVRHPGPAFVAFGITYLIAPLLGWLTAETLVSDNYRVGLILVCTLPCTMASASIWTRMAGGNDAVALTVTVFTNSLVFLFTAGWLSILTGTEVEIDTFGMARQLVLVVVIPIILGQIVRLSKGVADLVDMQRKRLGIISQCFILILIFKSGTIAHEGLTEVEGQSVFSWAFLSVGVVCIGLHLLLLATGFQIGRRLFSRPDAIAVAIAGSQKTLPVGVYLLNEYYAASAHFGIVPLLVWHIGQLVVDTYIAERFYYLAPKEPEPTPSTGASPASASDEPRDKIPSENER</sequence>
<reference evidence="3 4" key="1">
    <citation type="submission" date="2019-02" db="EMBL/GenBank/DDBJ databases">
        <title>Deep-cultivation of Planctomycetes and their phenomic and genomic characterization uncovers novel biology.</title>
        <authorList>
            <person name="Wiegand S."/>
            <person name="Jogler M."/>
            <person name="Boedeker C."/>
            <person name="Pinto D."/>
            <person name="Vollmers J."/>
            <person name="Rivas-Marin E."/>
            <person name="Kohn T."/>
            <person name="Peeters S.H."/>
            <person name="Heuer A."/>
            <person name="Rast P."/>
            <person name="Oberbeckmann S."/>
            <person name="Bunk B."/>
            <person name="Jeske O."/>
            <person name="Meyerdierks A."/>
            <person name="Storesund J.E."/>
            <person name="Kallscheuer N."/>
            <person name="Luecker S."/>
            <person name="Lage O.M."/>
            <person name="Pohl T."/>
            <person name="Merkel B.J."/>
            <person name="Hornburger P."/>
            <person name="Mueller R.-W."/>
            <person name="Bruemmer F."/>
            <person name="Labrenz M."/>
            <person name="Spormann A.M."/>
            <person name="Op den Camp H."/>
            <person name="Overmann J."/>
            <person name="Amann R."/>
            <person name="Jetten M.S.M."/>
            <person name="Mascher T."/>
            <person name="Medema M.H."/>
            <person name="Devos D.P."/>
            <person name="Kaster A.-K."/>
            <person name="Ovreas L."/>
            <person name="Rohde M."/>
            <person name="Galperin M.Y."/>
            <person name="Jogler C."/>
        </authorList>
    </citation>
    <scope>NUCLEOTIDE SEQUENCE [LARGE SCALE GENOMIC DNA]</scope>
    <source>
        <strain evidence="3 4">Pan216</strain>
    </source>
</reference>
<feature type="transmembrane region" description="Helical" evidence="2">
    <location>
        <begin position="64"/>
        <end position="84"/>
    </location>
</feature>
<gene>
    <name evidence="3" type="ORF">Pan216_31110</name>
</gene>
<feature type="compositionally biased region" description="Basic and acidic residues" evidence="1">
    <location>
        <begin position="336"/>
        <end position="348"/>
    </location>
</feature>
<feature type="region of interest" description="Disordered" evidence="1">
    <location>
        <begin position="319"/>
        <end position="348"/>
    </location>
</feature>
<dbReference type="Pfam" id="PF13593">
    <property type="entry name" value="SBF_like"/>
    <property type="match status" value="1"/>
</dbReference>
<accession>A0A518B5I9</accession>
<feature type="transmembrane region" description="Helical" evidence="2">
    <location>
        <begin position="123"/>
        <end position="144"/>
    </location>
</feature>
<dbReference type="InterPro" id="IPR016833">
    <property type="entry name" value="Put_Na-Bile_cotransptr"/>
</dbReference>
<dbReference type="RefSeq" id="WP_419192543.1">
    <property type="nucleotide sequence ID" value="NZ_CP036279.1"/>
</dbReference>